<evidence type="ECO:0000256" key="8">
    <source>
        <dbReference type="ARBA" id="ARBA00022989"/>
    </source>
</evidence>
<keyword evidence="6 14" id="KW-0812">Transmembrane</keyword>
<dbReference type="GO" id="GO:0005886">
    <property type="term" value="C:plasma membrane"/>
    <property type="evidence" value="ECO:0007669"/>
    <property type="project" value="UniProtKB-SubCell"/>
</dbReference>
<dbReference type="PANTHER" id="PTHR32361">
    <property type="entry name" value="FERRIC/CUPRIC REDUCTASE TRANSMEMBRANE COMPONENT"/>
    <property type="match status" value="1"/>
</dbReference>
<evidence type="ECO:0000256" key="12">
    <source>
        <dbReference type="ARBA" id="ARBA00023180"/>
    </source>
</evidence>
<dbReference type="PROSITE" id="PS51384">
    <property type="entry name" value="FAD_FR"/>
    <property type="match status" value="1"/>
</dbReference>
<dbReference type="InterPro" id="IPR013121">
    <property type="entry name" value="Fe_red_NAD-bd_6"/>
</dbReference>
<protein>
    <recommendedName>
        <fullName evidence="3">ferric-chelate reductase (NADPH)</fullName>
        <ecNumber evidence="3">1.16.1.9</ecNumber>
    </recommendedName>
</protein>
<evidence type="ECO:0000259" key="15">
    <source>
        <dbReference type="PROSITE" id="PS51384"/>
    </source>
</evidence>
<dbReference type="Gene3D" id="3.40.50.80">
    <property type="entry name" value="Nucleotide-binding domain of ferredoxin-NADP reductase (FNR) module"/>
    <property type="match status" value="1"/>
</dbReference>
<evidence type="ECO:0000256" key="11">
    <source>
        <dbReference type="ARBA" id="ARBA00023136"/>
    </source>
</evidence>
<dbReference type="InterPro" id="IPR013112">
    <property type="entry name" value="FAD-bd_8"/>
</dbReference>
<feature type="transmembrane region" description="Helical" evidence="14">
    <location>
        <begin position="122"/>
        <end position="142"/>
    </location>
</feature>
<keyword evidence="4" id="KW-0813">Transport</keyword>
<evidence type="ECO:0000313" key="17">
    <source>
        <dbReference type="Proteomes" id="UP000258309"/>
    </source>
</evidence>
<sequence>MTHNAVVHDAYYYERIGFRGAWISVTQVPLVYLLASKSNIIGYITGSSHERLNWLHRWASRTLLVTVTVHGGFFWREWMRADFVKLELEMMPMVKYGLGTWAILVWTFLSSLSPLRRMAYEVFVLQHIAASVVILWLLYIHVPAYARYNIWFAIAAISSDRALRLCLFFYQNVTIRSSAHGSKVIGHRAQLEPAGDDISVLTIKGTHMSWKPGQHVYLWLPRVGLLEAHPYTIASRYTVRKDCTHNEIQLVVRTHSGFSRRLQRFSKRPGGSRQSLTAFVVGPYGASPRWDVFETLILISASTGSSFTLPILESVLNSQGTICARRIDVLLLARKRSHIETYMQRLSDALAIAKDRRIYLTVQIAITSDADDASSVFPRGSGDEEECCCSEKNLEKKKPSHCLTSINSHSSMSDRSTKSSRELVSTWNILDNAEQTCRIVWTCGRPNIAEFIRRPVEVSGGETSVAVCGGKPLVSKVRNTIANLSDERAVHKGTGAQGIYLHVEEFCY</sequence>
<dbReference type="InterPro" id="IPR051410">
    <property type="entry name" value="Ferric/Cupric_Reductase"/>
</dbReference>
<reference evidence="16 17" key="1">
    <citation type="submission" date="2018-05" db="EMBL/GenBank/DDBJ databases">
        <title>Draft genome sequence of Scytalidium lignicola DSM 105466, a ubiquitous saprotrophic fungus.</title>
        <authorList>
            <person name="Buettner E."/>
            <person name="Gebauer A.M."/>
            <person name="Hofrichter M."/>
            <person name="Liers C."/>
            <person name="Kellner H."/>
        </authorList>
    </citation>
    <scope>NUCLEOTIDE SEQUENCE [LARGE SCALE GENOMIC DNA]</scope>
    <source>
        <strain evidence="16 17">DSM 105466</strain>
    </source>
</reference>
<dbReference type="OMA" id="FWTEWVR"/>
<dbReference type="CDD" id="cd06186">
    <property type="entry name" value="NOX_Duox_like_FAD_NADP"/>
    <property type="match status" value="1"/>
</dbReference>
<evidence type="ECO:0000256" key="7">
    <source>
        <dbReference type="ARBA" id="ARBA00022982"/>
    </source>
</evidence>
<feature type="transmembrane region" description="Helical" evidence="14">
    <location>
        <begin position="96"/>
        <end position="115"/>
    </location>
</feature>
<dbReference type="Pfam" id="PF01794">
    <property type="entry name" value="Ferric_reduct"/>
    <property type="match status" value="1"/>
</dbReference>
<evidence type="ECO:0000256" key="9">
    <source>
        <dbReference type="ARBA" id="ARBA00023002"/>
    </source>
</evidence>
<feature type="transmembrane region" description="Helical" evidence="14">
    <location>
        <begin position="58"/>
        <end position="76"/>
    </location>
</feature>
<feature type="domain" description="FAD-binding FR-type" evidence="15">
    <location>
        <begin position="177"/>
        <end position="290"/>
    </location>
</feature>
<dbReference type="InterPro" id="IPR017938">
    <property type="entry name" value="Riboflavin_synthase-like_b-brl"/>
</dbReference>
<evidence type="ECO:0000256" key="4">
    <source>
        <dbReference type="ARBA" id="ARBA00022448"/>
    </source>
</evidence>
<dbReference type="PANTHER" id="PTHR32361:SF9">
    <property type="entry name" value="FERRIC REDUCTASE TRANSMEMBRANE COMPONENT 3-RELATED"/>
    <property type="match status" value="1"/>
</dbReference>
<comment type="similarity">
    <text evidence="2">Belongs to the ferric reductase (FRE) family.</text>
</comment>
<dbReference type="GO" id="GO:0015677">
    <property type="term" value="P:copper ion import"/>
    <property type="evidence" value="ECO:0007669"/>
    <property type="project" value="TreeGrafter"/>
</dbReference>
<dbReference type="Proteomes" id="UP000258309">
    <property type="component" value="Unassembled WGS sequence"/>
</dbReference>
<evidence type="ECO:0000256" key="5">
    <source>
        <dbReference type="ARBA" id="ARBA00022475"/>
    </source>
</evidence>
<dbReference type="EC" id="1.16.1.9" evidence="3"/>
<evidence type="ECO:0000256" key="14">
    <source>
        <dbReference type="SAM" id="Phobius"/>
    </source>
</evidence>
<comment type="subcellular location">
    <subcellularLocation>
        <location evidence="1">Cell membrane</location>
        <topology evidence="1">Multi-pass membrane protein</topology>
    </subcellularLocation>
</comment>
<dbReference type="STRING" id="5539.A0A3E2H6I6"/>
<evidence type="ECO:0000256" key="13">
    <source>
        <dbReference type="ARBA" id="ARBA00048483"/>
    </source>
</evidence>
<dbReference type="GO" id="GO:0052851">
    <property type="term" value="F:ferric-chelate reductase (NADPH) activity"/>
    <property type="evidence" value="ECO:0007669"/>
    <property type="project" value="UniProtKB-EC"/>
</dbReference>
<keyword evidence="11 14" id="KW-0472">Membrane</keyword>
<comment type="caution">
    <text evidence="16">The sequence shown here is derived from an EMBL/GenBank/DDBJ whole genome shotgun (WGS) entry which is preliminary data.</text>
</comment>
<keyword evidence="10" id="KW-0406">Ion transport</keyword>
<keyword evidence="9" id="KW-0560">Oxidoreductase</keyword>
<dbReference type="InterPro" id="IPR013130">
    <property type="entry name" value="Fe3_Rdtase_TM_dom"/>
</dbReference>
<evidence type="ECO:0000256" key="2">
    <source>
        <dbReference type="ARBA" id="ARBA00006278"/>
    </source>
</evidence>
<evidence type="ECO:0000256" key="3">
    <source>
        <dbReference type="ARBA" id="ARBA00012668"/>
    </source>
</evidence>
<organism evidence="16 17">
    <name type="scientific">Scytalidium lignicola</name>
    <name type="common">Hyphomycete</name>
    <dbReference type="NCBI Taxonomy" id="5539"/>
    <lineage>
        <taxon>Eukaryota</taxon>
        <taxon>Fungi</taxon>
        <taxon>Dikarya</taxon>
        <taxon>Ascomycota</taxon>
        <taxon>Pezizomycotina</taxon>
        <taxon>Leotiomycetes</taxon>
        <taxon>Leotiomycetes incertae sedis</taxon>
        <taxon>Scytalidium</taxon>
    </lineage>
</organism>
<keyword evidence="5" id="KW-1003">Cell membrane</keyword>
<dbReference type="OrthoDB" id="3944240at2759"/>
<dbReference type="InterPro" id="IPR039261">
    <property type="entry name" value="FNR_nucleotide-bd"/>
</dbReference>
<evidence type="ECO:0000313" key="16">
    <source>
        <dbReference type="EMBL" id="RFU28907.1"/>
    </source>
</evidence>
<dbReference type="SUPFAM" id="SSF63380">
    <property type="entry name" value="Riboflavin synthase domain-like"/>
    <property type="match status" value="1"/>
</dbReference>
<keyword evidence="8 14" id="KW-1133">Transmembrane helix</keyword>
<proteinExistence type="inferred from homology"/>
<gene>
    <name evidence="16" type="ORF">B7463_g7416</name>
</gene>
<keyword evidence="17" id="KW-1185">Reference proteome</keyword>
<keyword evidence="7" id="KW-0249">Electron transport</keyword>
<feature type="non-terminal residue" evidence="16">
    <location>
        <position position="1"/>
    </location>
</feature>
<dbReference type="GO" id="GO:0006879">
    <property type="term" value="P:intracellular iron ion homeostasis"/>
    <property type="evidence" value="ECO:0007669"/>
    <property type="project" value="TreeGrafter"/>
</dbReference>
<dbReference type="EMBL" id="NCSJ02000146">
    <property type="protein sequence ID" value="RFU28907.1"/>
    <property type="molecule type" value="Genomic_DNA"/>
</dbReference>
<dbReference type="SFLD" id="SFLDG01168">
    <property type="entry name" value="Ferric_reductase_subgroup_(FRE"/>
    <property type="match status" value="1"/>
</dbReference>
<dbReference type="SFLD" id="SFLDS00052">
    <property type="entry name" value="Ferric_Reductase_Domain"/>
    <property type="match status" value="1"/>
</dbReference>
<dbReference type="Pfam" id="PF08030">
    <property type="entry name" value="NAD_binding_6"/>
    <property type="match status" value="1"/>
</dbReference>
<dbReference type="Pfam" id="PF08022">
    <property type="entry name" value="FAD_binding_8"/>
    <property type="match status" value="1"/>
</dbReference>
<dbReference type="AlphaFoldDB" id="A0A3E2H6I6"/>
<comment type="catalytic activity">
    <reaction evidence="13">
        <text>2 a Fe(II)-siderophore + NADP(+) + H(+) = 2 a Fe(III)-siderophore + NADPH</text>
        <dbReference type="Rhea" id="RHEA:28795"/>
        <dbReference type="Rhea" id="RHEA-COMP:11342"/>
        <dbReference type="Rhea" id="RHEA-COMP:11344"/>
        <dbReference type="ChEBI" id="CHEBI:15378"/>
        <dbReference type="ChEBI" id="CHEBI:29033"/>
        <dbReference type="ChEBI" id="CHEBI:29034"/>
        <dbReference type="ChEBI" id="CHEBI:57783"/>
        <dbReference type="ChEBI" id="CHEBI:58349"/>
        <dbReference type="EC" id="1.16.1.9"/>
    </reaction>
</comment>
<accession>A0A3E2H6I6</accession>
<name>A0A3E2H6I6_SCYLI</name>
<keyword evidence="12" id="KW-0325">Glycoprotein</keyword>
<dbReference type="InterPro" id="IPR017927">
    <property type="entry name" value="FAD-bd_FR_type"/>
</dbReference>
<evidence type="ECO:0000256" key="6">
    <source>
        <dbReference type="ARBA" id="ARBA00022692"/>
    </source>
</evidence>
<dbReference type="GO" id="GO:0006826">
    <property type="term" value="P:iron ion transport"/>
    <property type="evidence" value="ECO:0007669"/>
    <property type="project" value="TreeGrafter"/>
</dbReference>
<evidence type="ECO:0000256" key="10">
    <source>
        <dbReference type="ARBA" id="ARBA00023065"/>
    </source>
</evidence>
<evidence type="ECO:0000256" key="1">
    <source>
        <dbReference type="ARBA" id="ARBA00004651"/>
    </source>
</evidence>
<feature type="non-terminal residue" evidence="16">
    <location>
        <position position="508"/>
    </location>
</feature>